<sequence length="197" mass="22831">MAAMSLLKILGNASKNSLALVLNPKPVPVTNCHCRCFLLLLMLRIVIRGMSDHRLMPIKPSRYHWERFKDLTHFYVLVGAIPAGALIIYCNLFIGPAKLAEIPEGYEPEEYEYHSHPITRFMAKHMVRSYQQEYEMFCQDTYEQSLRAKLNLAEQRIKSKMRENNDVQNIYYGPVTSRYHNMARGTDQRMAESGGRT</sequence>
<keyword evidence="14 18" id="KW-0472">Membrane</keyword>
<name>A0A9N6WU24_9CRUS</name>
<evidence type="ECO:0000256" key="7">
    <source>
        <dbReference type="ARBA" id="ARBA00022660"/>
    </source>
</evidence>
<dbReference type="PANTHER" id="PTHR13178">
    <property type="entry name" value="NADH-UBIQUINONE OXIDOREDUCTASE SGDH SUBUNIT"/>
    <property type="match status" value="1"/>
</dbReference>
<keyword evidence="9" id="KW-0999">Mitochondrion inner membrane</keyword>
<gene>
    <name evidence="19" type="primary">EOG090X0FIE</name>
</gene>
<organism evidence="19">
    <name type="scientific">Alona affinis</name>
    <dbReference type="NCBI Taxonomy" id="381656"/>
    <lineage>
        <taxon>Eukaryota</taxon>
        <taxon>Metazoa</taxon>
        <taxon>Ecdysozoa</taxon>
        <taxon>Arthropoda</taxon>
        <taxon>Crustacea</taxon>
        <taxon>Branchiopoda</taxon>
        <taxon>Diplostraca</taxon>
        <taxon>Cladocera</taxon>
        <taxon>Anomopoda</taxon>
        <taxon>Chydoridae</taxon>
        <taxon>Alona</taxon>
    </lineage>
</organism>
<evidence type="ECO:0000256" key="3">
    <source>
        <dbReference type="ARBA" id="ARBA00007152"/>
    </source>
</evidence>
<proteinExistence type="inferred from homology"/>
<keyword evidence="12 18" id="KW-1133">Transmembrane helix</keyword>
<evidence type="ECO:0000256" key="12">
    <source>
        <dbReference type="ARBA" id="ARBA00022989"/>
    </source>
</evidence>
<reference evidence="19" key="1">
    <citation type="submission" date="2021-04" db="EMBL/GenBank/DDBJ databases">
        <authorList>
            <person name="Cornetti L."/>
        </authorList>
    </citation>
    <scope>NUCLEOTIDE SEQUENCE</scope>
</reference>
<feature type="transmembrane region" description="Helical" evidence="18">
    <location>
        <begin position="74"/>
        <end position="94"/>
    </location>
</feature>
<evidence type="ECO:0000256" key="1">
    <source>
        <dbReference type="ARBA" id="ARBA00003195"/>
    </source>
</evidence>
<comment type="subcellular location">
    <subcellularLocation>
        <location evidence="2">Mitochondrion inner membrane</location>
        <topology evidence="2">Single-pass membrane protein</topology>
    </subcellularLocation>
</comment>
<dbReference type="EMBL" id="OC978464">
    <property type="protein sequence ID" value="CAG4635119.1"/>
    <property type="molecule type" value="Genomic_DNA"/>
</dbReference>
<accession>A0A9N6WU24</accession>
<evidence type="ECO:0000256" key="2">
    <source>
        <dbReference type="ARBA" id="ARBA00004434"/>
    </source>
</evidence>
<keyword evidence="17" id="KW-0175">Coiled coil</keyword>
<evidence type="ECO:0000256" key="13">
    <source>
        <dbReference type="ARBA" id="ARBA00023128"/>
    </source>
</evidence>
<dbReference type="PANTHER" id="PTHR13178:SF0">
    <property type="entry name" value="NADH DEHYDROGENASE [UBIQUINONE] 1 BETA SUBCOMPLEX SUBUNIT 5, MITOCHONDRIAL"/>
    <property type="match status" value="1"/>
</dbReference>
<evidence type="ECO:0000256" key="18">
    <source>
        <dbReference type="SAM" id="Phobius"/>
    </source>
</evidence>
<dbReference type="AlphaFoldDB" id="A0A9N6WU24"/>
<evidence type="ECO:0000256" key="16">
    <source>
        <dbReference type="ARBA" id="ARBA00032550"/>
    </source>
</evidence>
<dbReference type="GO" id="GO:0005743">
    <property type="term" value="C:mitochondrial inner membrane"/>
    <property type="evidence" value="ECO:0007669"/>
    <property type="project" value="UniProtKB-SubCell"/>
</dbReference>
<comment type="similarity">
    <text evidence="3">Belongs to the complex I NDUFB5 subunit family.</text>
</comment>
<evidence type="ECO:0000256" key="9">
    <source>
        <dbReference type="ARBA" id="ARBA00022792"/>
    </source>
</evidence>
<comment type="function">
    <text evidence="1">Accessory subunit of the mitochondrial membrane respiratory chain NADH dehydrogenase (Complex I), that is believed not to be involved in catalysis. Complex I functions in the transfer of electrons from NADH to the respiratory chain. The immediate electron acceptor for the enzyme is believed to be ubiquinone.</text>
</comment>
<evidence type="ECO:0000256" key="15">
    <source>
        <dbReference type="ARBA" id="ARBA00032395"/>
    </source>
</evidence>
<evidence type="ECO:0000256" key="11">
    <source>
        <dbReference type="ARBA" id="ARBA00022982"/>
    </source>
</evidence>
<keyword evidence="10" id="KW-0809">Transit peptide</keyword>
<evidence type="ECO:0000256" key="4">
    <source>
        <dbReference type="ARBA" id="ARBA00011533"/>
    </source>
</evidence>
<feature type="coiled-coil region" evidence="17">
    <location>
        <begin position="143"/>
        <end position="170"/>
    </location>
</feature>
<keyword evidence="6" id="KW-0813">Transport</keyword>
<evidence type="ECO:0000256" key="14">
    <source>
        <dbReference type="ARBA" id="ARBA00023136"/>
    </source>
</evidence>
<dbReference type="Pfam" id="PF09781">
    <property type="entry name" value="NDUF_B5"/>
    <property type="match status" value="1"/>
</dbReference>
<dbReference type="InterPro" id="IPR019173">
    <property type="entry name" value="NADH_UbQ_OxRdtase_B5_su"/>
</dbReference>
<keyword evidence="11" id="KW-0249">Electron transport</keyword>
<keyword evidence="7" id="KW-0679">Respiratory chain</keyword>
<comment type="subunit">
    <text evidence="4">Complex I is composed of 45 different subunits.</text>
</comment>
<protein>
    <recommendedName>
        <fullName evidence="5">NADH dehydrogenase [ubiquinone] 1 beta subcomplex subunit 5, mitochondrial</fullName>
    </recommendedName>
    <alternativeName>
        <fullName evidence="16">Complex I-SGDH</fullName>
    </alternativeName>
    <alternativeName>
        <fullName evidence="15">NADH-ubiquinone oxidoreductase SGDH subunit</fullName>
    </alternativeName>
</protein>
<evidence type="ECO:0000256" key="6">
    <source>
        <dbReference type="ARBA" id="ARBA00022448"/>
    </source>
</evidence>
<evidence type="ECO:0000256" key="17">
    <source>
        <dbReference type="SAM" id="Coils"/>
    </source>
</evidence>
<evidence type="ECO:0000256" key="5">
    <source>
        <dbReference type="ARBA" id="ARBA00015175"/>
    </source>
</evidence>
<evidence type="ECO:0000256" key="8">
    <source>
        <dbReference type="ARBA" id="ARBA00022692"/>
    </source>
</evidence>
<keyword evidence="8 18" id="KW-0812">Transmembrane</keyword>
<keyword evidence="13" id="KW-0496">Mitochondrion</keyword>
<evidence type="ECO:0000313" key="19">
    <source>
        <dbReference type="EMBL" id="CAG4635119.1"/>
    </source>
</evidence>
<evidence type="ECO:0000256" key="10">
    <source>
        <dbReference type="ARBA" id="ARBA00022946"/>
    </source>
</evidence>